<evidence type="ECO:0008006" key="4">
    <source>
        <dbReference type="Google" id="ProtNLM"/>
    </source>
</evidence>
<reference evidence="2 3" key="1">
    <citation type="submission" date="2017-11" db="EMBL/GenBank/DDBJ databases">
        <title>Taxonomic description and genome sequences of Spirosoma HA7 sp. nov., isolated from pollen microhabitat of Corylus avellana.</title>
        <authorList>
            <person name="Ambika Manirajan B."/>
            <person name="Suarez C."/>
            <person name="Ratering S."/>
            <person name="Geissler-Plaum R."/>
            <person name="Cardinale M."/>
            <person name="Sylvia S."/>
        </authorList>
    </citation>
    <scope>NUCLEOTIDE SEQUENCE [LARGE SCALE GENOMIC DNA]</scope>
    <source>
        <strain evidence="2 3">HA7</strain>
    </source>
</reference>
<feature type="chain" id="PRO_5014933934" description="DUF2141 domain-containing protein" evidence="1">
    <location>
        <begin position="25"/>
        <end position="156"/>
    </location>
</feature>
<gene>
    <name evidence="2" type="ORF">CWM47_29710</name>
</gene>
<dbReference type="EMBL" id="CP025096">
    <property type="protein sequence ID" value="AUD07551.1"/>
    <property type="molecule type" value="Genomic_DNA"/>
</dbReference>
<dbReference type="Proteomes" id="UP000232883">
    <property type="component" value="Chromosome"/>
</dbReference>
<sequence length="156" mass="16408">MKTIITTLLTIALLIGNSVKPCLAQQSTAVTSTSVAGATYKLTVVISGIEKHSGKLYAGLATSAETFDGESTNKIAVDVPASGDVTITFDGLAPGRYAVRIYQDLNANQKMDFSGQMPTEPFGFSNVTMLMGPPTFDQCAFDLAGNKSIQVGMMSL</sequence>
<name>A0A2K8ZCF0_9BACT</name>
<feature type="signal peptide" evidence="1">
    <location>
        <begin position="1"/>
        <end position="24"/>
    </location>
</feature>
<protein>
    <recommendedName>
        <fullName evidence="4">DUF2141 domain-containing protein</fullName>
    </recommendedName>
</protein>
<keyword evidence="1" id="KW-0732">Signal</keyword>
<dbReference type="KEGG" id="spir:CWM47_29710"/>
<dbReference type="RefSeq" id="WP_100994117.1">
    <property type="nucleotide sequence ID" value="NZ_CP025096.1"/>
</dbReference>
<dbReference type="InterPro" id="IPR018673">
    <property type="entry name" value="DUF2141"/>
</dbReference>
<accession>A0A2K8ZCF0</accession>
<dbReference type="AlphaFoldDB" id="A0A2K8ZCF0"/>
<dbReference type="OrthoDB" id="9788332at2"/>
<evidence type="ECO:0000313" key="2">
    <source>
        <dbReference type="EMBL" id="AUD07551.1"/>
    </source>
</evidence>
<proteinExistence type="predicted"/>
<dbReference type="Pfam" id="PF09912">
    <property type="entry name" value="DUF2141"/>
    <property type="match status" value="1"/>
</dbReference>
<evidence type="ECO:0000256" key="1">
    <source>
        <dbReference type="SAM" id="SignalP"/>
    </source>
</evidence>
<evidence type="ECO:0000313" key="3">
    <source>
        <dbReference type="Proteomes" id="UP000232883"/>
    </source>
</evidence>
<keyword evidence="3" id="KW-1185">Reference proteome</keyword>
<organism evidence="2 3">
    <name type="scientific">Spirosoma pollinicola</name>
    <dbReference type="NCBI Taxonomy" id="2057025"/>
    <lineage>
        <taxon>Bacteria</taxon>
        <taxon>Pseudomonadati</taxon>
        <taxon>Bacteroidota</taxon>
        <taxon>Cytophagia</taxon>
        <taxon>Cytophagales</taxon>
        <taxon>Cytophagaceae</taxon>
        <taxon>Spirosoma</taxon>
    </lineage>
</organism>